<keyword evidence="5" id="KW-0547">Nucleotide-binding</keyword>
<evidence type="ECO:0000313" key="11">
    <source>
        <dbReference type="EnsemblProtists" id="PYU1_T003323"/>
    </source>
</evidence>
<evidence type="ECO:0000256" key="6">
    <source>
        <dbReference type="ARBA" id="ARBA00022840"/>
    </source>
</evidence>
<protein>
    <recommendedName>
        <fullName evidence="10">ABC transmembrane type-1 domain-containing protein</fullName>
    </recommendedName>
</protein>
<dbReference type="AlphaFoldDB" id="K3WED2"/>
<keyword evidence="3 9" id="KW-0812">Transmembrane</keyword>
<evidence type="ECO:0000256" key="9">
    <source>
        <dbReference type="SAM" id="Phobius"/>
    </source>
</evidence>
<evidence type="ECO:0000256" key="1">
    <source>
        <dbReference type="ARBA" id="ARBA00004127"/>
    </source>
</evidence>
<dbReference type="eggNOG" id="KOG0054">
    <property type="taxonomic scope" value="Eukaryota"/>
</dbReference>
<evidence type="ECO:0000256" key="2">
    <source>
        <dbReference type="ARBA" id="ARBA00022448"/>
    </source>
</evidence>
<sequence>MDQQQFWEMVTTNQLGAITSDSPERDASRRETYDQLKCGRILRAIWKTERKALMLSGVYQLCSCISDSAAPLLLYILLNMVIGREYDMLQVYGFLVLIYMVALSQLVFRSHGYYHGLTANVRVTGILRTLLFESTVKQPQSHQQHDKKRMAEIAHMYSEDITKVGEMISQFQQLWRNILQVTFELGILVKVLSINFLVITAALAAICSLLVLELNIGAYYQQKWDKKAQKRLNVIHECFKNIQMVKLNAWEDKMKEKINQARTEEYHYSVV</sequence>
<keyword evidence="8 9" id="KW-0472">Membrane</keyword>
<dbReference type="EMBL" id="GL376603">
    <property type="status" value="NOT_ANNOTATED_CDS"/>
    <property type="molecule type" value="Genomic_DNA"/>
</dbReference>
<keyword evidence="12" id="KW-1185">Reference proteome</keyword>
<dbReference type="VEuPathDB" id="FungiDB:PYU1_G003314"/>
<comment type="subcellular location">
    <subcellularLocation>
        <location evidence="1">Endomembrane system</location>
        <topology evidence="1">Multi-pass membrane protein</topology>
    </subcellularLocation>
</comment>
<dbReference type="GO" id="GO:0140359">
    <property type="term" value="F:ABC-type transporter activity"/>
    <property type="evidence" value="ECO:0007669"/>
    <property type="project" value="InterPro"/>
</dbReference>
<dbReference type="InterPro" id="IPR011527">
    <property type="entry name" value="ABC1_TM_dom"/>
</dbReference>
<dbReference type="PANTHER" id="PTHR24223">
    <property type="entry name" value="ATP-BINDING CASSETTE SUB-FAMILY C"/>
    <property type="match status" value="1"/>
</dbReference>
<feature type="transmembrane region" description="Helical" evidence="9">
    <location>
        <begin position="194"/>
        <end position="220"/>
    </location>
</feature>
<dbReference type="GO" id="GO:0012505">
    <property type="term" value="C:endomembrane system"/>
    <property type="evidence" value="ECO:0007669"/>
    <property type="project" value="UniProtKB-SubCell"/>
</dbReference>
<evidence type="ECO:0000256" key="3">
    <source>
        <dbReference type="ARBA" id="ARBA00022692"/>
    </source>
</evidence>
<feature type="transmembrane region" description="Helical" evidence="9">
    <location>
        <begin position="57"/>
        <end position="77"/>
    </location>
</feature>
<keyword evidence="6" id="KW-0067">ATP-binding</keyword>
<evidence type="ECO:0000256" key="8">
    <source>
        <dbReference type="ARBA" id="ARBA00023136"/>
    </source>
</evidence>
<dbReference type="InterPro" id="IPR050173">
    <property type="entry name" value="ABC_transporter_C-like"/>
</dbReference>
<evidence type="ECO:0000256" key="5">
    <source>
        <dbReference type="ARBA" id="ARBA00022741"/>
    </source>
</evidence>
<evidence type="ECO:0000256" key="7">
    <source>
        <dbReference type="ARBA" id="ARBA00022989"/>
    </source>
</evidence>
<dbReference type="InParanoid" id="K3WED2"/>
<evidence type="ECO:0000259" key="10">
    <source>
        <dbReference type="PROSITE" id="PS50929"/>
    </source>
</evidence>
<accession>K3WED2</accession>
<proteinExistence type="predicted"/>
<reference evidence="12" key="1">
    <citation type="journal article" date="2010" name="Genome Biol.">
        <title>Genome sequence of the necrotrophic plant pathogen Pythium ultimum reveals original pathogenicity mechanisms and effector repertoire.</title>
        <authorList>
            <person name="Levesque C.A."/>
            <person name="Brouwer H."/>
            <person name="Cano L."/>
            <person name="Hamilton J.P."/>
            <person name="Holt C."/>
            <person name="Huitema E."/>
            <person name="Raffaele S."/>
            <person name="Robideau G.P."/>
            <person name="Thines M."/>
            <person name="Win J."/>
            <person name="Zerillo M.M."/>
            <person name="Beakes G.W."/>
            <person name="Boore J.L."/>
            <person name="Busam D."/>
            <person name="Dumas B."/>
            <person name="Ferriera S."/>
            <person name="Fuerstenberg S.I."/>
            <person name="Gachon C.M."/>
            <person name="Gaulin E."/>
            <person name="Govers F."/>
            <person name="Grenville-Briggs L."/>
            <person name="Horner N."/>
            <person name="Hostetler J."/>
            <person name="Jiang R.H."/>
            <person name="Johnson J."/>
            <person name="Krajaejun T."/>
            <person name="Lin H."/>
            <person name="Meijer H.J."/>
            <person name="Moore B."/>
            <person name="Morris P."/>
            <person name="Phuntmart V."/>
            <person name="Puiu D."/>
            <person name="Shetty J."/>
            <person name="Stajich J.E."/>
            <person name="Tripathy S."/>
            <person name="Wawra S."/>
            <person name="van West P."/>
            <person name="Whitty B.R."/>
            <person name="Coutinho P.M."/>
            <person name="Henrissat B."/>
            <person name="Martin F."/>
            <person name="Thomas P.D."/>
            <person name="Tyler B.M."/>
            <person name="De Vries R.P."/>
            <person name="Kamoun S."/>
            <person name="Yandell M."/>
            <person name="Tisserat N."/>
            <person name="Buell C.R."/>
        </authorList>
    </citation>
    <scope>NUCLEOTIDE SEQUENCE</scope>
    <source>
        <strain evidence="12">DAOM:BR144</strain>
    </source>
</reference>
<organism evidence="11 12">
    <name type="scientific">Globisporangium ultimum (strain ATCC 200006 / CBS 805.95 / DAOM BR144)</name>
    <name type="common">Pythium ultimum</name>
    <dbReference type="NCBI Taxonomy" id="431595"/>
    <lineage>
        <taxon>Eukaryota</taxon>
        <taxon>Sar</taxon>
        <taxon>Stramenopiles</taxon>
        <taxon>Oomycota</taxon>
        <taxon>Peronosporomycetes</taxon>
        <taxon>Pythiales</taxon>
        <taxon>Pythiaceae</taxon>
        <taxon>Globisporangium</taxon>
    </lineage>
</organism>
<name>K3WED2_GLOUD</name>
<keyword evidence="4" id="KW-0677">Repeat</keyword>
<dbReference type="PANTHER" id="PTHR24223:SF443">
    <property type="entry name" value="MULTIDRUG-RESISTANCE LIKE PROTEIN 1, ISOFORM I"/>
    <property type="match status" value="1"/>
</dbReference>
<dbReference type="EnsemblProtists" id="PYU1_T003323">
    <property type="protein sequence ID" value="PYU1_T003323"/>
    <property type="gene ID" value="PYU1_G003314"/>
</dbReference>
<feature type="domain" description="ABC transmembrane type-1" evidence="10">
    <location>
        <begin position="55"/>
        <end position="271"/>
    </location>
</feature>
<dbReference type="Proteomes" id="UP000019132">
    <property type="component" value="Unassembled WGS sequence"/>
</dbReference>
<dbReference type="Gene3D" id="1.20.1560.10">
    <property type="entry name" value="ABC transporter type 1, transmembrane domain"/>
    <property type="match status" value="1"/>
</dbReference>
<evidence type="ECO:0000256" key="4">
    <source>
        <dbReference type="ARBA" id="ARBA00022737"/>
    </source>
</evidence>
<feature type="transmembrane region" description="Helical" evidence="9">
    <location>
        <begin position="89"/>
        <end position="108"/>
    </location>
</feature>
<dbReference type="STRING" id="431595.K3WED2"/>
<keyword evidence="7 9" id="KW-1133">Transmembrane helix</keyword>
<dbReference type="PROSITE" id="PS50929">
    <property type="entry name" value="ABC_TM1F"/>
    <property type="match status" value="1"/>
</dbReference>
<reference evidence="11" key="3">
    <citation type="submission" date="2015-02" db="UniProtKB">
        <authorList>
            <consortium name="EnsemblProtists"/>
        </authorList>
    </citation>
    <scope>IDENTIFICATION</scope>
    <source>
        <strain evidence="11">DAOM BR144</strain>
    </source>
</reference>
<evidence type="ECO:0000313" key="12">
    <source>
        <dbReference type="Proteomes" id="UP000019132"/>
    </source>
</evidence>
<reference evidence="12" key="2">
    <citation type="submission" date="2010-04" db="EMBL/GenBank/DDBJ databases">
        <authorList>
            <person name="Buell R."/>
            <person name="Hamilton J."/>
            <person name="Hostetler J."/>
        </authorList>
    </citation>
    <scope>NUCLEOTIDE SEQUENCE [LARGE SCALE GENOMIC DNA]</scope>
    <source>
        <strain evidence="12">DAOM:BR144</strain>
    </source>
</reference>
<keyword evidence="2" id="KW-0813">Transport</keyword>
<dbReference type="Pfam" id="PF00664">
    <property type="entry name" value="ABC_membrane"/>
    <property type="match status" value="1"/>
</dbReference>
<dbReference type="InterPro" id="IPR036640">
    <property type="entry name" value="ABC1_TM_sf"/>
</dbReference>
<dbReference type="SUPFAM" id="SSF90123">
    <property type="entry name" value="ABC transporter transmembrane region"/>
    <property type="match status" value="1"/>
</dbReference>
<dbReference type="GO" id="GO:0005524">
    <property type="term" value="F:ATP binding"/>
    <property type="evidence" value="ECO:0007669"/>
    <property type="project" value="UniProtKB-KW"/>
</dbReference>
<dbReference type="HOGENOM" id="CLU_000604_27_14_1"/>
<dbReference type="GO" id="GO:0016020">
    <property type="term" value="C:membrane"/>
    <property type="evidence" value="ECO:0007669"/>
    <property type="project" value="InterPro"/>
</dbReference>